<evidence type="ECO:0000256" key="1">
    <source>
        <dbReference type="ARBA" id="ARBA00004948"/>
    </source>
</evidence>
<dbReference type="Proteomes" id="UP000265962">
    <property type="component" value="Unassembled WGS sequence"/>
</dbReference>
<dbReference type="CDD" id="cd19365">
    <property type="entry name" value="TenA_C-like"/>
    <property type="match status" value="1"/>
</dbReference>
<dbReference type="PANTHER" id="PTHR43198">
    <property type="entry name" value="BIFUNCTIONAL TH2 PROTEIN"/>
    <property type="match status" value="1"/>
</dbReference>
<dbReference type="EMBL" id="OMOH01000003">
    <property type="protein sequence ID" value="SPF68029.1"/>
    <property type="molecule type" value="Genomic_DNA"/>
</dbReference>
<dbReference type="GO" id="GO:0005829">
    <property type="term" value="C:cytosol"/>
    <property type="evidence" value="ECO:0007669"/>
    <property type="project" value="TreeGrafter"/>
</dbReference>
<dbReference type="InterPro" id="IPR004305">
    <property type="entry name" value="Thiaminase-2/PQQC"/>
</dbReference>
<dbReference type="AlphaFoldDB" id="A0A375I2X1"/>
<gene>
    <name evidence="3" type="ORF">PROPJV5_0986</name>
</gene>
<dbReference type="RefSeq" id="WP_182858577.1">
    <property type="nucleotide sequence ID" value="NZ_OMOH01000003.1"/>
</dbReference>
<dbReference type="SUPFAM" id="SSF48613">
    <property type="entry name" value="Heme oxygenase-like"/>
    <property type="match status" value="1"/>
</dbReference>
<dbReference type="Gene3D" id="1.20.910.10">
    <property type="entry name" value="Heme oxygenase-like"/>
    <property type="match status" value="1"/>
</dbReference>
<dbReference type="InterPro" id="IPR016084">
    <property type="entry name" value="Haem_Oase-like_multi-hlx"/>
</dbReference>
<proteinExistence type="predicted"/>
<reference evidence="4" key="1">
    <citation type="submission" date="2018-02" db="EMBL/GenBank/DDBJ databases">
        <authorList>
            <person name="Hornung B."/>
        </authorList>
    </citation>
    <scope>NUCLEOTIDE SEQUENCE [LARGE SCALE GENOMIC DNA]</scope>
</reference>
<dbReference type="Pfam" id="PF03070">
    <property type="entry name" value="TENA_THI-4"/>
    <property type="match status" value="1"/>
</dbReference>
<accession>A0A375I2X1</accession>
<evidence type="ECO:0000259" key="2">
    <source>
        <dbReference type="Pfam" id="PF03070"/>
    </source>
</evidence>
<keyword evidence="4" id="KW-1185">Reference proteome</keyword>
<name>A0A375I2X1_9ACTN</name>
<feature type="domain" description="Thiaminase-2/PQQC" evidence="2">
    <location>
        <begin position="22"/>
        <end position="209"/>
    </location>
</feature>
<comment type="pathway">
    <text evidence="1">Cofactor biosynthesis; thiamine diphosphate biosynthesis.</text>
</comment>
<sequence>MSFTDDLWRWTGPIRAAIDELPFVRALADGTLPRERFDYYMGQDALYLGQYARALAGAAALADDPAELVFWAEGARDSIVVERALHAQYVDVGSGAEPSPTCRAYTSFLLAQSARGEYGVLAAAVLPCFWIYQDVGARLIATAGDLALHPYGDWIGTYADPAFAEQTLRVRGIVDRLAGQGDESLRGRMAAAYEQASRYEWMFWDAAWRMEGWPGPVRVSRAGR</sequence>
<protein>
    <submittedName>
        <fullName evidence="3">Haem oxygenase-like, multi-helical</fullName>
    </submittedName>
</protein>
<dbReference type="InterPro" id="IPR050967">
    <property type="entry name" value="Thiamine_Salvage_TenA"/>
</dbReference>
<organism evidence="3 4">
    <name type="scientific">Propionibacterium ruminifibrarum</name>
    <dbReference type="NCBI Taxonomy" id="1962131"/>
    <lineage>
        <taxon>Bacteria</taxon>
        <taxon>Bacillati</taxon>
        <taxon>Actinomycetota</taxon>
        <taxon>Actinomycetes</taxon>
        <taxon>Propionibacteriales</taxon>
        <taxon>Propionibacteriaceae</taxon>
        <taxon>Propionibacterium</taxon>
    </lineage>
</organism>
<evidence type="ECO:0000313" key="4">
    <source>
        <dbReference type="Proteomes" id="UP000265962"/>
    </source>
</evidence>
<evidence type="ECO:0000313" key="3">
    <source>
        <dbReference type="EMBL" id="SPF68029.1"/>
    </source>
</evidence>
<dbReference type="PANTHER" id="PTHR43198:SF2">
    <property type="entry name" value="SI:CH1073-67J19.1-RELATED"/>
    <property type="match status" value="1"/>
</dbReference>